<comment type="caution">
    <text evidence="4">The sequence shown here is derived from an EMBL/GenBank/DDBJ whole genome shotgun (WGS) entry which is preliminary data.</text>
</comment>
<dbReference type="InterPro" id="IPR021109">
    <property type="entry name" value="Peptidase_aspartic_dom_sf"/>
</dbReference>
<feature type="compositionally biased region" description="Basic and acidic residues" evidence="2">
    <location>
        <begin position="42"/>
        <end position="53"/>
    </location>
</feature>
<evidence type="ECO:0000259" key="3">
    <source>
        <dbReference type="PROSITE" id="PS50158"/>
    </source>
</evidence>
<dbReference type="Proteomes" id="UP001168821">
    <property type="component" value="Unassembled WGS sequence"/>
</dbReference>
<dbReference type="CDD" id="cd00303">
    <property type="entry name" value="retropepsin_like"/>
    <property type="match status" value="1"/>
</dbReference>
<keyword evidence="5" id="KW-1185">Reference proteome</keyword>
<dbReference type="PROSITE" id="PS50158">
    <property type="entry name" value="ZF_CCHC"/>
    <property type="match status" value="1"/>
</dbReference>
<feature type="domain" description="CCHC-type" evidence="3">
    <location>
        <begin position="413"/>
        <end position="428"/>
    </location>
</feature>
<organism evidence="4 5">
    <name type="scientific">Zophobas morio</name>
    <dbReference type="NCBI Taxonomy" id="2755281"/>
    <lineage>
        <taxon>Eukaryota</taxon>
        <taxon>Metazoa</taxon>
        <taxon>Ecdysozoa</taxon>
        <taxon>Arthropoda</taxon>
        <taxon>Hexapoda</taxon>
        <taxon>Insecta</taxon>
        <taxon>Pterygota</taxon>
        <taxon>Neoptera</taxon>
        <taxon>Endopterygota</taxon>
        <taxon>Coleoptera</taxon>
        <taxon>Polyphaga</taxon>
        <taxon>Cucujiformia</taxon>
        <taxon>Tenebrionidae</taxon>
        <taxon>Zophobas</taxon>
    </lineage>
</organism>
<dbReference type="AlphaFoldDB" id="A0AA38ILN8"/>
<sequence>MLNNVLNEKFEQFVAGQRWEGNQSGEGRGLTPTSIVSEDQELGERGPKGRIPEDAAASKMATERTPTCINAMSTAVPTTTSAHASQPVTSNITNLFQQSVPGSYGAGVTEPEPIGSQLGNGRDRNGSFGVLGYGGLVDTPWENPPRTSRYINDQPVPQNPSDIQSTGLMQYILEQNRKLMDLVERSTAAGEQGSTRGNSGGLPNYQVMPDFSKSVEKFDGEDLSRSGPWLKKISATARLHHWPSEFTFETARTQLVGPARLWYESKRERIRSWEEFELAFRSTFVREHSQTQLWKAMSSRVQSAQESTNLYFHDKVRLCSALKLSFTETKEQLAVDLLSKELATMLMSKTHTDEDDLFRDFIVYERLVAERRARHKVDRFVPLKPSTPSTMLSPIKTEKRWLPGRDNAGRPLCFRCREYGHIAAACQSKRHPETCESRPEQTRATEPKKRVHRVEKSLTSRDTVARTFLINDRDFVTGLVDTGSAVCTVKRSVTEKCGLKPVKFRQNLYAFGSVTTPALTVEGRVKVRLAVDEVTVNDIELLVVPNDSQDCDLLVGRPFTERKEIAYMRKGDWIAFGYSCEAPFKNIDVEALVREPGLETYELAKGVTVAPHESKMVPVKKRANNYLLRVYNLTSEEFEKQSGEAINEDEVVGDVNAFVPCTRITASMVKMGEGMAETMQRKLLERQNEIGQNLEEGNQQVDQQFDETVEIHQETIGEVDQLMKNVSQQMGKNNLRRMRVEDCVLSKMETTSRTVVSELPGLFRRVKFNMLCKERSVRIVYTSTTRKQTGKKTKKKRMKVRECWEKQSIRVRKVTKVKQYKRVGQLNKARQSRCGAQLLFYLTFECSKFSVTNL</sequence>
<dbReference type="GO" id="GO:0008270">
    <property type="term" value="F:zinc ion binding"/>
    <property type="evidence" value="ECO:0007669"/>
    <property type="project" value="UniProtKB-KW"/>
</dbReference>
<feature type="region of interest" description="Disordered" evidence="2">
    <location>
        <begin position="104"/>
        <end position="123"/>
    </location>
</feature>
<evidence type="ECO:0000256" key="2">
    <source>
        <dbReference type="SAM" id="MobiDB-lite"/>
    </source>
</evidence>
<name>A0AA38ILN8_9CUCU</name>
<feature type="compositionally biased region" description="Polar residues" evidence="2">
    <location>
        <begin position="20"/>
        <end position="37"/>
    </location>
</feature>
<dbReference type="GO" id="GO:0003676">
    <property type="term" value="F:nucleic acid binding"/>
    <property type="evidence" value="ECO:0007669"/>
    <property type="project" value="InterPro"/>
</dbReference>
<evidence type="ECO:0000256" key="1">
    <source>
        <dbReference type="PROSITE-ProRule" id="PRU00047"/>
    </source>
</evidence>
<proteinExistence type="predicted"/>
<dbReference type="InterPro" id="IPR001878">
    <property type="entry name" value="Znf_CCHC"/>
</dbReference>
<keyword evidence="1" id="KW-0862">Zinc</keyword>
<feature type="region of interest" description="Disordered" evidence="2">
    <location>
        <begin position="17"/>
        <end position="63"/>
    </location>
</feature>
<keyword evidence="1" id="KW-0479">Metal-binding</keyword>
<dbReference type="Gene3D" id="2.40.70.10">
    <property type="entry name" value="Acid Proteases"/>
    <property type="match status" value="1"/>
</dbReference>
<protein>
    <recommendedName>
        <fullName evidence="3">CCHC-type domain-containing protein</fullName>
    </recommendedName>
</protein>
<dbReference type="Pfam" id="PF13650">
    <property type="entry name" value="Asp_protease_2"/>
    <property type="match status" value="1"/>
</dbReference>
<keyword evidence="1" id="KW-0863">Zinc-finger</keyword>
<dbReference type="EMBL" id="JALNTZ010000004">
    <property type="protein sequence ID" value="KAJ3655859.1"/>
    <property type="molecule type" value="Genomic_DNA"/>
</dbReference>
<evidence type="ECO:0000313" key="5">
    <source>
        <dbReference type="Proteomes" id="UP001168821"/>
    </source>
</evidence>
<accession>A0AA38ILN8</accession>
<gene>
    <name evidence="4" type="ORF">Zmor_014969</name>
</gene>
<reference evidence="4" key="1">
    <citation type="journal article" date="2023" name="G3 (Bethesda)">
        <title>Whole genome assemblies of Zophobas morio and Tenebrio molitor.</title>
        <authorList>
            <person name="Kaur S."/>
            <person name="Stinson S.A."/>
            <person name="diCenzo G.C."/>
        </authorList>
    </citation>
    <scope>NUCLEOTIDE SEQUENCE</scope>
    <source>
        <strain evidence="4">QUZm001</strain>
    </source>
</reference>
<evidence type="ECO:0000313" key="4">
    <source>
        <dbReference type="EMBL" id="KAJ3655859.1"/>
    </source>
</evidence>
<feature type="region of interest" description="Disordered" evidence="2">
    <location>
        <begin position="434"/>
        <end position="456"/>
    </location>
</feature>